<proteinExistence type="predicted"/>
<keyword evidence="2" id="KW-1185">Reference proteome</keyword>
<gene>
    <name evidence="1" type="ORF">NARC_10207</name>
</gene>
<dbReference type="EMBL" id="VOAH01000001">
    <property type="protein sequence ID" value="TVP41801.1"/>
    <property type="molecule type" value="Genomic_DNA"/>
</dbReference>
<evidence type="ECO:0000313" key="1">
    <source>
        <dbReference type="EMBL" id="TVP41801.1"/>
    </source>
</evidence>
<organism evidence="1 2">
    <name type="scientific">Candidatus Nitrosocosmicus arcticus</name>
    <dbReference type="NCBI Taxonomy" id="2035267"/>
    <lineage>
        <taxon>Archaea</taxon>
        <taxon>Nitrososphaerota</taxon>
        <taxon>Nitrososphaeria</taxon>
        <taxon>Nitrososphaerales</taxon>
        <taxon>Nitrososphaeraceae</taxon>
        <taxon>Candidatus Nitrosocosmicus</taxon>
    </lineage>
</organism>
<evidence type="ECO:0000313" key="2">
    <source>
        <dbReference type="Proteomes" id="UP000315289"/>
    </source>
</evidence>
<reference evidence="1 2" key="1">
    <citation type="journal article" date="2019" name="Front. Microbiol.">
        <title>Ammonia Oxidation by the Arctic Terrestrial Thaumarchaeote Candidatus Nitrosocosmicus arcticus Is Stimulated by Increasing Temperatures.</title>
        <authorList>
            <person name="Alves R.J.E."/>
            <person name="Kerou M."/>
            <person name="Zappe A."/>
            <person name="Bittner R."/>
            <person name="Abby S.S."/>
            <person name="Schmidt H.A."/>
            <person name="Pfeifer K."/>
            <person name="Schleper C."/>
        </authorList>
    </citation>
    <scope>NUCLEOTIDE SEQUENCE [LARGE SCALE GENOMIC DNA]</scope>
    <source>
        <strain evidence="1 2">Kfb</strain>
    </source>
</reference>
<dbReference type="AlphaFoldDB" id="A0A557SYX0"/>
<name>A0A557SYX0_9ARCH</name>
<dbReference type="Proteomes" id="UP000315289">
    <property type="component" value="Unassembled WGS sequence"/>
</dbReference>
<sequence>MPQHMLNDSLDYIEIRKNQQIGNYAIVIKILCHLMWNL</sequence>
<accession>A0A557SYX0</accession>
<comment type="caution">
    <text evidence="1">The sequence shown here is derived from an EMBL/GenBank/DDBJ whole genome shotgun (WGS) entry which is preliminary data.</text>
</comment>
<protein>
    <submittedName>
        <fullName evidence="1">Uncharacterized protein</fullName>
    </submittedName>
</protein>